<dbReference type="PROSITE" id="PS50089">
    <property type="entry name" value="ZF_RING_2"/>
    <property type="match status" value="1"/>
</dbReference>
<dbReference type="InterPro" id="IPR013083">
    <property type="entry name" value="Znf_RING/FYVE/PHD"/>
</dbReference>
<name>A0AAW0GN93_9APHY</name>
<dbReference type="PANTHER" id="PTHR14879:SF5">
    <property type="entry name" value="RING-TYPE DOMAIN-CONTAINING PROTEIN"/>
    <property type="match status" value="1"/>
</dbReference>
<evidence type="ECO:0000313" key="9">
    <source>
        <dbReference type="Proteomes" id="UP001385951"/>
    </source>
</evidence>
<protein>
    <recommendedName>
        <fullName evidence="10">RING-type domain-containing protein</fullName>
    </recommendedName>
</protein>
<feature type="compositionally biased region" description="Low complexity" evidence="5">
    <location>
        <begin position="251"/>
        <end position="263"/>
    </location>
</feature>
<sequence length="502" mass="55852">MSSSTPRGMPLLSGLPPTYDNLNEQSCRKCNKEFNVLFARSRKCNHCGFLYCHSCTDFQALMPRSGPDTGYDPLPVCAYCIENLTITAGGRTYLRSLNMSRLKKYANAYNIDPKGALEKDEFIDALIAARQPNGCLPHVNEDYYRKRSIPNRPNDRPRGLFGRAMDAMGDAIGGERPPNAPPPPRQRTTSHPSTFPRQQQQQRPQQRTQYQQQRPQPSGQYPSYGYQQPPYQPYHGARQGRSPTNNNNLNVPPSSRPRSASVPRTPPPPARPTTPPPPVPSLDALLDMTDREVKALSIGTLKAILFRNHVNARLVVEKEELVSKVKSLLEDERRERADSTRRAEEEERETQERIRRLREQAAASRAQSAVPPSQSAENVQSSSEGDTTLERIDTTAHGPTTEHDVPPPTPPKETSPPSPSSPSSSAPVGQMSQKAQAMASHLERTGLCVICQDEEANIAIVDCGHLAMCRPCSDLIMSSTRECPLCRTRIVTEARLLRIFKS</sequence>
<dbReference type="SUPFAM" id="SSF57850">
    <property type="entry name" value="RING/U-box"/>
    <property type="match status" value="1"/>
</dbReference>
<proteinExistence type="predicted"/>
<keyword evidence="3" id="KW-0862">Zinc</keyword>
<organism evidence="8 9">
    <name type="scientific">Cerrena zonata</name>
    <dbReference type="NCBI Taxonomy" id="2478898"/>
    <lineage>
        <taxon>Eukaryota</taxon>
        <taxon>Fungi</taxon>
        <taxon>Dikarya</taxon>
        <taxon>Basidiomycota</taxon>
        <taxon>Agaricomycotina</taxon>
        <taxon>Agaricomycetes</taxon>
        <taxon>Polyporales</taxon>
        <taxon>Cerrenaceae</taxon>
        <taxon>Cerrena</taxon>
    </lineage>
</organism>
<feature type="compositionally biased region" description="Pro residues" evidence="5">
    <location>
        <begin position="406"/>
        <end position="420"/>
    </location>
</feature>
<feature type="compositionally biased region" description="Low complexity" evidence="5">
    <location>
        <begin position="360"/>
        <end position="377"/>
    </location>
</feature>
<dbReference type="PANTHER" id="PTHR14879">
    <property type="entry name" value="CASPASE REGULATOR, RING FINGER DOMAIN-CONTAINING"/>
    <property type="match status" value="1"/>
</dbReference>
<dbReference type="PROSITE" id="PS50178">
    <property type="entry name" value="ZF_FYVE"/>
    <property type="match status" value="1"/>
</dbReference>
<dbReference type="Gene3D" id="3.30.40.10">
    <property type="entry name" value="Zinc/RING finger domain, C3HC4 (zinc finger)"/>
    <property type="match status" value="2"/>
</dbReference>
<evidence type="ECO:0000256" key="2">
    <source>
        <dbReference type="ARBA" id="ARBA00022771"/>
    </source>
</evidence>
<dbReference type="SUPFAM" id="SSF57903">
    <property type="entry name" value="FYVE/PHD zinc finger"/>
    <property type="match status" value="1"/>
</dbReference>
<evidence type="ECO:0000313" key="8">
    <source>
        <dbReference type="EMBL" id="KAK7694941.1"/>
    </source>
</evidence>
<accession>A0AAW0GN93</accession>
<feature type="compositionally biased region" description="Low complexity" evidence="5">
    <location>
        <begin position="196"/>
        <end position="229"/>
    </location>
</feature>
<feature type="compositionally biased region" description="Polar residues" evidence="5">
    <location>
        <begin position="241"/>
        <end position="250"/>
    </location>
</feature>
<dbReference type="Proteomes" id="UP001385951">
    <property type="component" value="Unassembled WGS sequence"/>
</dbReference>
<evidence type="ECO:0000256" key="4">
    <source>
        <dbReference type="PROSITE-ProRule" id="PRU00175"/>
    </source>
</evidence>
<dbReference type="SMART" id="SM00184">
    <property type="entry name" value="RING"/>
    <property type="match status" value="2"/>
</dbReference>
<keyword evidence="2 4" id="KW-0863">Zinc-finger</keyword>
<keyword evidence="1" id="KW-0479">Metal-binding</keyword>
<dbReference type="InterPro" id="IPR000306">
    <property type="entry name" value="Znf_FYVE"/>
</dbReference>
<feature type="domain" description="FYVE-type" evidence="7">
    <location>
        <begin position="21"/>
        <end position="85"/>
    </location>
</feature>
<dbReference type="InterPro" id="IPR051728">
    <property type="entry name" value="RING-FYVE_E3_ubiquitin-ligase"/>
</dbReference>
<dbReference type="InterPro" id="IPR017455">
    <property type="entry name" value="Znf_FYVE-rel"/>
</dbReference>
<feature type="compositionally biased region" description="Pro residues" evidence="5">
    <location>
        <begin position="264"/>
        <end position="280"/>
    </location>
</feature>
<evidence type="ECO:0000256" key="1">
    <source>
        <dbReference type="ARBA" id="ARBA00022723"/>
    </source>
</evidence>
<feature type="compositionally biased region" description="Basic and acidic residues" evidence="5">
    <location>
        <begin position="331"/>
        <end position="359"/>
    </location>
</feature>
<feature type="compositionally biased region" description="Polar residues" evidence="5">
    <location>
        <begin position="186"/>
        <end position="195"/>
    </location>
</feature>
<evidence type="ECO:0000259" key="7">
    <source>
        <dbReference type="PROSITE" id="PS50178"/>
    </source>
</evidence>
<feature type="region of interest" description="Disordered" evidence="5">
    <location>
        <begin position="168"/>
        <end position="283"/>
    </location>
</feature>
<dbReference type="EMBL" id="JASBNA010000002">
    <property type="protein sequence ID" value="KAK7694941.1"/>
    <property type="molecule type" value="Genomic_DNA"/>
</dbReference>
<keyword evidence="9" id="KW-1185">Reference proteome</keyword>
<dbReference type="GO" id="GO:0008270">
    <property type="term" value="F:zinc ion binding"/>
    <property type="evidence" value="ECO:0007669"/>
    <property type="project" value="UniProtKB-KW"/>
</dbReference>
<evidence type="ECO:0008006" key="10">
    <source>
        <dbReference type="Google" id="ProtNLM"/>
    </source>
</evidence>
<gene>
    <name evidence="8" type="ORF">QCA50_002129</name>
</gene>
<evidence type="ECO:0000256" key="3">
    <source>
        <dbReference type="ARBA" id="ARBA00022833"/>
    </source>
</evidence>
<feature type="region of interest" description="Disordered" evidence="5">
    <location>
        <begin position="331"/>
        <end position="438"/>
    </location>
</feature>
<comment type="caution">
    <text evidence="8">The sequence shown here is derived from an EMBL/GenBank/DDBJ whole genome shotgun (WGS) entry which is preliminary data.</text>
</comment>
<dbReference type="InterPro" id="IPR001841">
    <property type="entry name" value="Znf_RING"/>
</dbReference>
<reference evidence="8 9" key="1">
    <citation type="submission" date="2022-09" db="EMBL/GenBank/DDBJ databases">
        <authorList>
            <person name="Palmer J.M."/>
        </authorList>
    </citation>
    <scope>NUCLEOTIDE SEQUENCE [LARGE SCALE GENOMIC DNA]</scope>
    <source>
        <strain evidence="8 9">DSM 7382</strain>
    </source>
</reference>
<dbReference type="InterPro" id="IPR011011">
    <property type="entry name" value="Znf_FYVE_PHD"/>
</dbReference>
<dbReference type="SMART" id="SM00064">
    <property type="entry name" value="FYVE"/>
    <property type="match status" value="1"/>
</dbReference>
<dbReference type="Pfam" id="PF01363">
    <property type="entry name" value="FYVE"/>
    <property type="match status" value="1"/>
</dbReference>
<feature type="domain" description="RING-type" evidence="6">
    <location>
        <begin position="448"/>
        <end position="487"/>
    </location>
</feature>
<dbReference type="AlphaFoldDB" id="A0AAW0GN93"/>
<evidence type="ECO:0000256" key="5">
    <source>
        <dbReference type="SAM" id="MobiDB-lite"/>
    </source>
</evidence>
<feature type="compositionally biased region" description="Basic and acidic residues" evidence="5">
    <location>
        <begin position="388"/>
        <end position="405"/>
    </location>
</feature>
<dbReference type="Pfam" id="PF13920">
    <property type="entry name" value="zf-C3HC4_3"/>
    <property type="match status" value="1"/>
</dbReference>
<evidence type="ECO:0000259" key="6">
    <source>
        <dbReference type="PROSITE" id="PS50089"/>
    </source>
</evidence>